<protein>
    <submittedName>
        <fullName evidence="1">Acetyltransferase (GNAT) domain-containing protein</fullName>
    </submittedName>
</protein>
<dbReference type="InterPro" id="IPR000182">
    <property type="entry name" value="GNAT_dom"/>
</dbReference>
<evidence type="ECO:0000313" key="2">
    <source>
        <dbReference type="Proteomes" id="UP000199467"/>
    </source>
</evidence>
<dbReference type="PROSITE" id="PS51186">
    <property type="entry name" value="GNAT"/>
    <property type="match status" value="1"/>
</dbReference>
<gene>
    <name evidence="1" type="ORF">SAMN05216576_101153</name>
</gene>
<dbReference type="SUPFAM" id="SSF55729">
    <property type="entry name" value="Acyl-CoA N-acyltransferases (Nat)"/>
    <property type="match status" value="1"/>
</dbReference>
<sequence>MAQTYTTYYLEMTSLDQLKAKPQRSDLQIVECEEPQPALNRFLYQLVGSTWEWGDLDDWSDAQWRTMVENEAHRTWVAYHHGAIAGYYELFRPDGRSTEIRYFGLAPQFLDRGFGGPLLSHAIQSAWQWPGTERVWVHTCTFDHPAALANYQARGMRVYQQEISDLENPG</sequence>
<evidence type="ECO:0000313" key="1">
    <source>
        <dbReference type="EMBL" id="SDC03186.1"/>
    </source>
</evidence>
<proteinExistence type="predicted"/>
<dbReference type="InterPro" id="IPR016181">
    <property type="entry name" value="Acyl_CoA_acyltransferase"/>
</dbReference>
<dbReference type="Gene3D" id="3.40.630.30">
    <property type="match status" value="1"/>
</dbReference>
<dbReference type="AlphaFoldDB" id="A0A1G6IBQ7"/>
<reference evidence="2" key="1">
    <citation type="submission" date="2016-10" db="EMBL/GenBank/DDBJ databases">
        <authorList>
            <person name="Varghese N."/>
            <person name="Submissions S."/>
        </authorList>
    </citation>
    <scope>NUCLEOTIDE SEQUENCE [LARGE SCALE GENOMIC DNA]</scope>
    <source>
        <strain evidence="2">DSM 26382</strain>
    </source>
</reference>
<keyword evidence="2" id="KW-1185">Reference proteome</keyword>
<dbReference type="RefSeq" id="WP_090335887.1">
    <property type="nucleotide sequence ID" value="NZ_FMZQ01000001.1"/>
</dbReference>
<dbReference type="Pfam" id="PF00583">
    <property type="entry name" value="Acetyltransf_1"/>
    <property type="match status" value="1"/>
</dbReference>
<accession>A0A1G6IBQ7</accession>
<dbReference type="Proteomes" id="UP000199467">
    <property type="component" value="Unassembled WGS sequence"/>
</dbReference>
<keyword evidence="1" id="KW-0808">Transferase</keyword>
<dbReference type="GO" id="GO:0016747">
    <property type="term" value="F:acyltransferase activity, transferring groups other than amino-acyl groups"/>
    <property type="evidence" value="ECO:0007669"/>
    <property type="project" value="InterPro"/>
</dbReference>
<name>A0A1G6IBQ7_9GAMM</name>
<dbReference type="EMBL" id="FMZQ01000001">
    <property type="protein sequence ID" value="SDC03186.1"/>
    <property type="molecule type" value="Genomic_DNA"/>
</dbReference>
<dbReference type="CDD" id="cd04301">
    <property type="entry name" value="NAT_SF"/>
    <property type="match status" value="1"/>
</dbReference>
<organism evidence="1 2">
    <name type="scientific">Ectopseudomonas chengduensis</name>
    <dbReference type="NCBI Taxonomy" id="489632"/>
    <lineage>
        <taxon>Bacteria</taxon>
        <taxon>Pseudomonadati</taxon>
        <taxon>Pseudomonadota</taxon>
        <taxon>Gammaproteobacteria</taxon>
        <taxon>Pseudomonadales</taxon>
        <taxon>Pseudomonadaceae</taxon>
        <taxon>Ectopseudomonas</taxon>
    </lineage>
</organism>